<dbReference type="AlphaFoldDB" id="Q2IKP6"/>
<reference evidence="3 4" key="1">
    <citation type="submission" date="2006-01" db="EMBL/GenBank/DDBJ databases">
        <title>Complete sequence of Anaeromyxobacter dehalogenans 2CP-C.</title>
        <authorList>
            <consortium name="US DOE Joint Genome Institute"/>
            <person name="Copeland A."/>
            <person name="Lucas S."/>
            <person name="Lapidus A."/>
            <person name="Barry K."/>
            <person name="Detter J.C."/>
            <person name="Glavina T."/>
            <person name="Hammon N."/>
            <person name="Israni S."/>
            <person name="Pitluck S."/>
            <person name="Brettin T."/>
            <person name="Bruce D."/>
            <person name="Han C."/>
            <person name="Tapia R."/>
            <person name="Gilna P."/>
            <person name="Kiss H."/>
            <person name="Schmutz J."/>
            <person name="Larimer F."/>
            <person name="Land M."/>
            <person name="Kyrpides N."/>
            <person name="Anderson I."/>
            <person name="Sanford R.A."/>
            <person name="Ritalahti K.M."/>
            <person name="Thomas H.S."/>
            <person name="Kirby J.R."/>
            <person name="Zhulin I.B."/>
            <person name="Loeffler F.E."/>
            <person name="Richardson P."/>
        </authorList>
    </citation>
    <scope>NUCLEOTIDE SEQUENCE [LARGE SCALE GENOMIC DNA]</scope>
    <source>
        <strain evidence="3 4">2CP-C</strain>
    </source>
</reference>
<dbReference type="Pfam" id="PF13692">
    <property type="entry name" value="Glyco_trans_1_4"/>
    <property type="match status" value="1"/>
</dbReference>
<dbReference type="RefSeq" id="WP_011421511.1">
    <property type="nucleotide sequence ID" value="NC_007760.1"/>
</dbReference>
<evidence type="ECO:0000313" key="4">
    <source>
        <dbReference type="Proteomes" id="UP000001935"/>
    </source>
</evidence>
<feature type="region of interest" description="Disordered" evidence="1">
    <location>
        <begin position="336"/>
        <end position="355"/>
    </location>
</feature>
<dbReference type="SUPFAM" id="SSF53756">
    <property type="entry name" value="UDP-Glycosyltransferase/glycogen phosphorylase"/>
    <property type="match status" value="1"/>
</dbReference>
<dbReference type="eggNOG" id="COG0438">
    <property type="taxonomic scope" value="Bacteria"/>
</dbReference>
<dbReference type="EMBL" id="CP000251">
    <property type="protein sequence ID" value="ABC82229.1"/>
    <property type="molecule type" value="Genomic_DNA"/>
</dbReference>
<feature type="domain" description="Methyltransferase" evidence="2">
    <location>
        <begin position="56"/>
        <end position="135"/>
    </location>
</feature>
<keyword evidence="3" id="KW-0489">Methyltransferase</keyword>
<dbReference type="GO" id="GO:0032259">
    <property type="term" value="P:methylation"/>
    <property type="evidence" value="ECO:0007669"/>
    <property type="project" value="UniProtKB-KW"/>
</dbReference>
<dbReference type="Gene3D" id="3.40.50.150">
    <property type="entry name" value="Vaccinia Virus protein VP39"/>
    <property type="match status" value="1"/>
</dbReference>
<organism evidence="3 4">
    <name type="scientific">Anaeromyxobacter dehalogenans (strain 2CP-C)</name>
    <dbReference type="NCBI Taxonomy" id="290397"/>
    <lineage>
        <taxon>Bacteria</taxon>
        <taxon>Pseudomonadati</taxon>
        <taxon>Myxococcota</taxon>
        <taxon>Myxococcia</taxon>
        <taxon>Myxococcales</taxon>
        <taxon>Cystobacterineae</taxon>
        <taxon>Anaeromyxobacteraceae</taxon>
        <taxon>Anaeromyxobacter</taxon>
    </lineage>
</organism>
<protein>
    <submittedName>
        <fullName evidence="3">Methyltransferase type 11</fullName>
    </submittedName>
</protein>
<evidence type="ECO:0000256" key="1">
    <source>
        <dbReference type="SAM" id="MobiDB-lite"/>
    </source>
</evidence>
<dbReference type="SUPFAM" id="SSF53335">
    <property type="entry name" value="S-adenosyl-L-methionine-dependent methyltransferases"/>
    <property type="match status" value="1"/>
</dbReference>
<dbReference type="Pfam" id="PF13649">
    <property type="entry name" value="Methyltransf_25"/>
    <property type="match status" value="1"/>
</dbReference>
<dbReference type="OrthoDB" id="9816564at2"/>
<keyword evidence="3" id="KW-0808">Transferase</keyword>
<evidence type="ECO:0000313" key="3">
    <source>
        <dbReference type="EMBL" id="ABC82229.1"/>
    </source>
</evidence>
<sequence length="729" mass="76444">MAAHAVNSPAYWEARFATGDWDAHGGPAQARFFAEVGLSLLAPEVVEDLRARRATVCDLGCGEGEGTAALAAGLGLPVAGADVSAAAVAAARRRHPGLAFERADGVPPAEVDALFTSNTLEHFRDPWGALAAALGRVRRWAVLLVPFEERDRIPEHEATFEWESFPAEVAGFDLWDLRAEDVSGRPGSRWPGAQALAVYARRGAPDLPPRPAPAVAALAARAAALAGVNRALAAERDAWRAERDALAAALARAEGWLSGEAGALAAALEAARAPRGYAAGRLLGALRRAPGDVVRGSLRGARARWRAGVDEDGRSCAAAAADALGAPDPLRDGAAAARALAAGPGAPPPSSDPPYRAHVRALAERAVAPGPPRSRSGDALRALAARACGAPAAVVFPPLLPWTFLRQRPQQLARALARRGCAVVFCTPDPARDEVDGLRELEPGLFLASDLRLAGELERPVLWLMWPQHRVHAALLRRPRLVYDCVDHASLDPLHGPAMEADRAALARDAELVLATAPRLAAGLRPLREDVRLVPNAVAPEDFALPPGAPVPEDLAAVLAEGRPVVGYMGAFAPWIDWALLNAVTARAPDLSFVLLGADYGGALARLARRPNVHVLGEKPHPALAGYACRLDAAVIPFVLDEVTRAASPVKLHEYLAAGAPVVSTPIDACLGEPAVAVAEGPDAFLAALRGALGRRDDPAHRALREQAVAANTWRARAEQVLRALGAPP</sequence>
<proteinExistence type="predicted"/>
<dbReference type="Gene3D" id="3.40.50.2000">
    <property type="entry name" value="Glycogen Phosphorylase B"/>
    <property type="match status" value="1"/>
</dbReference>
<dbReference type="InterPro" id="IPR029063">
    <property type="entry name" value="SAM-dependent_MTases_sf"/>
</dbReference>
<dbReference type="STRING" id="290397.Adeh_2459"/>
<gene>
    <name evidence="3" type="ordered locus">Adeh_2459</name>
</gene>
<accession>Q2IKP6</accession>
<dbReference type="eggNOG" id="COG4106">
    <property type="taxonomic scope" value="Bacteria"/>
</dbReference>
<dbReference type="InterPro" id="IPR041698">
    <property type="entry name" value="Methyltransf_25"/>
</dbReference>
<dbReference type="Proteomes" id="UP000001935">
    <property type="component" value="Chromosome"/>
</dbReference>
<evidence type="ECO:0000259" key="2">
    <source>
        <dbReference type="Pfam" id="PF13649"/>
    </source>
</evidence>
<dbReference type="GO" id="GO:0008168">
    <property type="term" value="F:methyltransferase activity"/>
    <property type="evidence" value="ECO:0007669"/>
    <property type="project" value="UniProtKB-KW"/>
</dbReference>
<name>Q2IKP6_ANADE</name>
<dbReference type="HOGENOM" id="CLU_009265_0_0_7"/>
<dbReference type="KEGG" id="ade:Adeh_2459"/>